<reference evidence="4" key="1">
    <citation type="journal article" date="2016" name="Proc. Natl. Acad. Sci. U.S.A.">
        <title>Comparative genomics of biotechnologically important yeasts.</title>
        <authorList>
            <person name="Riley R."/>
            <person name="Haridas S."/>
            <person name="Wolfe K.H."/>
            <person name="Lopes M.R."/>
            <person name="Hittinger C.T."/>
            <person name="Goeker M."/>
            <person name="Salamov A.A."/>
            <person name="Wisecaver J.H."/>
            <person name="Long T.M."/>
            <person name="Calvey C.H."/>
            <person name="Aerts A.L."/>
            <person name="Barry K.W."/>
            <person name="Choi C."/>
            <person name="Clum A."/>
            <person name="Coughlan A.Y."/>
            <person name="Deshpande S."/>
            <person name="Douglass A.P."/>
            <person name="Hanson S.J."/>
            <person name="Klenk H.-P."/>
            <person name="LaButti K.M."/>
            <person name="Lapidus A."/>
            <person name="Lindquist E.A."/>
            <person name="Lipzen A.M."/>
            <person name="Meier-Kolthoff J.P."/>
            <person name="Ohm R.A."/>
            <person name="Otillar R.P."/>
            <person name="Pangilinan J.L."/>
            <person name="Peng Y."/>
            <person name="Rokas A."/>
            <person name="Rosa C.A."/>
            <person name="Scheuner C."/>
            <person name="Sibirny A.A."/>
            <person name="Slot J.C."/>
            <person name="Stielow J.B."/>
            <person name="Sun H."/>
            <person name="Kurtzman C.P."/>
            <person name="Blackwell M."/>
            <person name="Grigoriev I.V."/>
            <person name="Jeffries T.W."/>
        </authorList>
    </citation>
    <scope>NUCLEOTIDE SEQUENCE [LARGE SCALE GENOMIC DNA]</scope>
    <source>
        <strain evidence="4">NRRL Y-1626</strain>
    </source>
</reference>
<organism evidence="3 4">
    <name type="scientific">Hanseniaspora valbyensis NRRL Y-1626</name>
    <dbReference type="NCBI Taxonomy" id="766949"/>
    <lineage>
        <taxon>Eukaryota</taxon>
        <taxon>Fungi</taxon>
        <taxon>Dikarya</taxon>
        <taxon>Ascomycota</taxon>
        <taxon>Saccharomycotina</taxon>
        <taxon>Saccharomycetes</taxon>
        <taxon>Saccharomycodales</taxon>
        <taxon>Saccharomycodaceae</taxon>
        <taxon>Hanseniaspora</taxon>
    </lineage>
</organism>
<evidence type="ECO:0000313" key="4">
    <source>
        <dbReference type="Proteomes" id="UP000092321"/>
    </source>
</evidence>
<dbReference type="Pfam" id="PF02996">
    <property type="entry name" value="Prefoldin"/>
    <property type="match status" value="1"/>
</dbReference>
<comment type="caution">
    <text evidence="3">The sequence shown here is derived from an EMBL/GenBank/DDBJ whole genome shotgun (WGS) entry which is preliminary data.</text>
</comment>
<protein>
    <submittedName>
        <fullName evidence="3">Prefoldin-domain-containing protein</fullName>
    </submittedName>
</protein>
<sequence>KNTNPRGIPKAPFIDLNDKQITNNVQLTISNLQQTLQKYEYMLQSKDEQLKNITSVVKDISTNLKVINLLLLEDEEEDDDDDEEEEEEIQYELEDGLYTFATIPKKNKTNTVSLWLGAGILMEFTYEEALEVLQEKYGTYSIKIEDIMEDLEWLREQKTTMEVNIAKVYNYNVLESKK</sequence>
<keyword evidence="4" id="KW-1185">Reference proteome</keyword>
<feature type="non-terminal residue" evidence="3">
    <location>
        <position position="178"/>
    </location>
</feature>
<feature type="non-terminal residue" evidence="3">
    <location>
        <position position="1"/>
    </location>
</feature>
<dbReference type="GO" id="GO:0016272">
    <property type="term" value="C:prefoldin complex"/>
    <property type="evidence" value="ECO:0007669"/>
    <property type="project" value="InterPro"/>
</dbReference>
<comment type="similarity">
    <text evidence="1">Belongs to the prefoldin subunit alpha family.</text>
</comment>
<evidence type="ECO:0000256" key="1">
    <source>
        <dbReference type="ARBA" id="ARBA00010048"/>
    </source>
</evidence>
<accession>A0A1B7T919</accession>
<dbReference type="InterPro" id="IPR004127">
    <property type="entry name" value="Prefoldin_subunit_alpha"/>
</dbReference>
<dbReference type="InterPro" id="IPR009053">
    <property type="entry name" value="Prefoldin"/>
</dbReference>
<dbReference type="GO" id="GO:0005737">
    <property type="term" value="C:cytoplasm"/>
    <property type="evidence" value="ECO:0007669"/>
    <property type="project" value="TreeGrafter"/>
</dbReference>
<dbReference type="InterPro" id="IPR016655">
    <property type="entry name" value="PFD3"/>
</dbReference>
<dbReference type="GO" id="GO:0007021">
    <property type="term" value="P:tubulin complex assembly"/>
    <property type="evidence" value="ECO:0007669"/>
    <property type="project" value="TreeGrafter"/>
</dbReference>
<dbReference type="PANTHER" id="PTHR12409">
    <property type="entry name" value="PREFOLDIN SUBUNIT 3"/>
    <property type="match status" value="1"/>
</dbReference>
<dbReference type="EMBL" id="LXPE01000187">
    <property type="protein sequence ID" value="OBA25217.1"/>
    <property type="molecule type" value="Genomic_DNA"/>
</dbReference>
<dbReference type="AlphaFoldDB" id="A0A1B7T919"/>
<evidence type="ECO:0000313" key="3">
    <source>
        <dbReference type="EMBL" id="OBA25217.1"/>
    </source>
</evidence>
<gene>
    <name evidence="3" type="ORF">HANVADRAFT_19464</name>
</gene>
<keyword evidence="2" id="KW-0143">Chaperone</keyword>
<proteinExistence type="inferred from homology"/>
<dbReference type="SUPFAM" id="SSF46579">
    <property type="entry name" value="Prefoldin"/>
    <property type="match status" value="1"/>
</dbReference>
<dbReference type="GO" id="GO:0006457">
    <property type="term" value="P:protein folding"/>
    <property type="evidence" value="ECO:0007669"/>
    <property type="project" value="InterPro"/>
</dbReference>
<dbReference type="GO" id="GO:0007017">
    <property type="term" value="P:microtubule-based process"/>
    <property type="evidence" value="ECO:0007669"/>
    <property type="project" value="TreeGrafter"/>
</dbReference>
<evidence type="ECO:0000256" key="2">
    <source>
        <dbReference type="ARBA" id="ARBA00023186"/>
    </source>
</evidence>
<dbReference type="GO" id="GO:0015631">
    <property type="term" value="F:tubulin binding"/>
    <property type="evidence" value="ECO:0007669"/>
    <property type="project" value="TreeGrafter"/>
</dbReference>
<dbReference type="Proteomes" id="UP000092321">
    <property type="component" value="Unassembled WGS sequence"/>
</dbReference>
<dbReference type="OrthoDB" id="6375174at2759"/>
<name>A0A1B7T919_9ASCO</name>
<dbReference type="CDD" id="cd23156">
    <property type="entry name" value="Prefoldin_3"/>
    <property type="match status" value="1"/>
</dbReference>
<dbReference type="Gene3D" id="1.10.287.370">
    <property type="match status" value="1"/>
</dbReference>
<dbReference type="PANTHER" id="PTHR12409:SF0">
    <property type="entry name" value="PREFOLDIN SUBUNIT 3"/>
    <property type="match status" value="1"/>
</dbReference>